<sequence length="204" mass="22452">MSQMAYKPWLESKRLSSTTRASSDRLNRTSQRCSQRSITGLWCPGKLYGIQQGTTRAETLRLATKTTARTLSFGKEIEEHTIQQGSVRVNNGMQQDIGELATQNSPLSSPKALESTAPWEESIASWEESTAHQCTKVKSDLATVMGNPAPDSVKRGLNTEELGSKLTAWEGILLEIVFCPLDPRESGNTTGIRQHASIQCLIQT</sequence>
<reference evidence="2 3" key="1">
    <citation type="journal article" date="2024" name="J Genomics">
        <title>Draft genome sequencing and assembly of Favolaschia claudopus CIRM-BRFM 2984 isolated from oak limbs.</title>
        <authorList>
            <person name="Navarro D."/>
            <person name="Drula E."/>
            <person name="Chaduli D."/>
            <person name="Cazenave R."/>
            <person name="Ahrendt S."/>
            <person name="Wang J."/>
            <person name="Lipzen A."/>
            <person name="Daum C."/>
            <person name="Barry K."/>
            <person name="Grigoriev I.V."/>
            <person name="Favel A."/>
            <person name="Rosso M.N."/>
            <person name="Martin F."/>
        </authorList>
    </citation>
    <scope>NUCLEOTIDE SEQUENCE [LARGE SCALE GENOMIC DNA]</scope>
    <source>
        <strain evidence="2 3">CIRM-BRFM 2984</strain>
    </source>
</reference>
<protein>
    <submittedName>
        <fullName evidence="2">Uncharacterized protein</fullName>
    </submittedName>
</protein>
<evidence type="ECO:0000313" key="2">
    <source>
        <dbReference type="EMBL" id="KAK6966436.1"/>
    </source>
</evidence>
<evidence type="ECO:0000313" key="3">
    <source>
        <dbReference type="Proteomes" id="UP001362999"/>
    </source>
</evidence>
<keyword evidence="3" id="KW-1185">Reference proteome</keyword>
<accession>A0AAV9YZ70</accession>
<comment type="caution">
    <text evidence="2">The sequence shown here is derived from an EMBL/GenBank/DDBJ whole genome shotgun (WGS) entry which is preliminary data.</text>
</comment>
<name>A0AAV9YZ70_9AGAR</name>
<proteinExistence type="predicted"/>
<gene>
    <name evidence="2" type="ORF">R3P38DRAFT_2816303</name>
</gene>
<organism evidence="2 3">
    <name type="scientific">Favolaschia claudopus</name>
    <dbReference type="NCBI Taxonomy" id="2862362"/>
    <lineage>
        <taxon>Eukaryota</taxon>
        <taxon>Fungi</taxon>
        <taxon>Dikarya</taxon>
        <taxon>Basidiomycota</taxon>
        <taxon>Agaricomycotina</taxon>
        <taxon>Agaricomycetes</taxon>
        <taxon>Agaricomycetidae</taxon>
        <taxon>Agaricales</taxon>
        <taxon>Marasmiineae</taxon>
        <taxon>Mycenaceae</taxon>
        <taxon>Favolaschia</taxon>
    </lineage>
</organism>
<dbReference type="AlphaFoldDB" id="A0AAV9YZ70"/>
<feature type="region of interest" description="Disordered" evidence="1">
    <location>
        <begin position="1"/>
        <end position="31"/>
    </location>
</feature>
<evidence type="ECO:0000256" key="1">
    <source>
        <dbReference type="SAM" id="MobiDB-lite"/>
    </source>
</evidence>
<dbReference type="Proteomes" id="UP001362999">
    <property type="component" value="Unassembled WGS sequence"/>
</dbReference>
<dbReference type="EMBL" id="JAWWNJ010000275">
    <property type="protein sequence ID" value="KAK6966436.1"/>
    <property type="molecule type" value="Genomic_DNA"/>
</dbReference>